<dbReference type="PROSITE" id="PS00941">
    <property type="entry name" value="CARBOXYLESTERASE_B_2"/>
    <property type="match status" value="1"/>
</dbReference>
<keyword evidence="3 6" id="KW-0378">Hydrolase</keyword>
<comment type="caution">
    <text evidence="8">The sequence shown here is derived from an EMBL/GenBank/DDBJ whole genome shotgun (WGS) entry which is preliminary data.</text>
</comment>
<evidence type="ECO:0000256" key="5">
    <source>
        <dbReference type="ARBA" id="ARBA00023180"/>
    </source>
</evidence>
<dbReference type="InterPro" id="IPR019826">
    <property type="entry name" value="Carboxylesterase_B_AS"/>
</dbReference>
<keyword evidence="2" id="KW-0719">Serine esterase</keyword>
<evidence type="ECO:0000256" key="1">
    <source>
        <dbReference type="ARBA" id="ARBA00005964"/>
    </source>
</evidence>
<reference evidence="8 9" key="1">
    <citation type="submission" date="2024-06" db="EMBL/GenBank/DDBJ databases">
        <title>A chromosome-level genome assembly of beet webworm, Loxostege sticticalis.</title>
        <authorList>
            <person name="Zhang Y."/>
        </authorList>
    </citation>
    <scope>NUCLEOTIDE SEQUENCE [LARGE SCALE GENOMIC DNA]</scope>
    <source>
        <strain evidence="8">AQ028</strain>
        <tissue evidence="8">Male pupae</tissue>
    </source>
</reference>
<dbReference type="Proteomes" id="UP001549921">
    <property type="component" value="Unassembled WGS sequence"/>
</dbReference>
<dbReference type="EMBL" id="JBEDNZ010000018">
    <property type="protein sequence ID" value="KAL0821266.1"/>
    <property type="molecule type" value="Genomic_DNA"/>
</dbReference>
<dbReference type="SUPFAM" id="SSF53474">
    <property type="entry name" value="alpha/beta-Hydrolases"/>
    <property type="match status" value="1"/>
</dbReference>
<dbReference type="InterPro" id="IPR019819">
    <property type="entry name" value="Carboxylesterase_B_CS"/>
</dbReference>
<evidence type="ECO:0000313" key="8">
    <source>
        <dbReference type="EMBL" id="KAL0821266.1"/>
    </source>
</evidence>
<evidence type="ECO:0000256" key="6">
    <source>
        <dbReference type="RuleBase" id="RU361235"/>
    </source>
</evidence>
<sequence length="543" mass="61651">MVQVKISDGILEGEKVTNEISGTYYSFKGIPYAAPPVGDLRFKAPQPPIPWEGVRKALECGKPCYQFNFMTRTRLEGSEDCLYLNVYTPDIKPSQPLPVMIWIHGGAFSSGSGDDDLYGPDYLIRNGVILVTINYRLEILGFLCLDTEDVPGNAGVKDQVAAMRWVQKNISCFGGDPNNVTIFGQSGGAACATMHCVSPMTKGLFKRAIAQSGCIMSYWGQLYRPRDRTLALAQKLGCTSEDDKELYEFFKNQPKENLCEIQVPILMKEIDGDAYETQYCIASEKVFPGVEAYFTGDFNEDLKNNFHEGVELLIGHNEHEGIINISAAHDLNKKIHRANHFKEYFCPRPLSLYCSVDDQLEIGKKVKAFYTKNKKITTKNLNLLEKYHTAESFKVPIWQLAKYFSLKNKVYMYRFKCISERNFFSRLCGMSEYFPSGTVVCHIDDIPYLFPMKIIKQNISMSSPTFKMINTMTKLWTNFAKTGNPTPDASLGTNWRQFKANSQNYLDIGSSLVRGTMPDKDEQQFWEEIFKQYLPNETCRGIA</sequence>
<dbReference type="PANTHER" id="PTHR43142:SF1">
    <property type="entry name" value="CARBOXYLIC ESTER HYDROLASE"/>
    <property type="match status" value="1"/>
</dbReference>
<keyword evidence="4" id="KW-1015">Disulfide bond</keyword>
<evidence type="ECO:0000256" key="3">
    <source>
        <dbReference type="ARBA" id="ARBA00022801"/>
    </source>
</evidence>
<dbReference type="GO" id="GO:0052689">
    <property type="term" value="F:carboxylic ester hydrolase activity"/>
    <property type="evidence" value="ECO:0007669"/>
    <property type="project" value="UniProtKB-KW"/>
</dbReference>
<organism evidence="8 9">
    <name type="scientific">Loxostege sticticalis</name>
    <name type="common">Beet webworm moth</name>
    <dbReference type="NCBI Taxonomy" id="481309"/>
    <lineage>
        <taxon>Eukaryota</taxon>
        <taxon>Metazoa</taxon>
        <taxon>Ecdysozoa</taxon>
        <taxon>Arthropoda</taxon>
        <taxon>Hexapoda</taxon>
        <taxon>Insecta</taxon>
        <taxon>Pterygota</taxon>
        <taxon>Neoptera</taxon>
        <taxon>Endopterygota</taxon>
        <taxon>Lepidoptera</taxon>
        <taxon>Glossata</taxon>
        <taxon>Ditrysia</taxon>
        <taxon>Pyraloidea</taxon>
        <taxon>Crambidae</taxon>
        <taxon>Pyraustinae</taxon>
        <taxon>Loxostege</taxon>
    </lineage>
</organism>
<feature type="domain" description="Carboxylesterase type B" evidence="7">
    <location>
        <begin position="3"/>
        <end position="526"/>
    </location>
</feature>
<evidence type="ECO:0000259" key="7">
    <source>
        <dbReference type="Pfam" id="PF00135"/>
    </source>
</evidence>
<comment type="similarity">
    <text evidence="1 6">Belongs to the type-B carboxylesterase/lipase family.</text>
</comment>
<evidence type="ECO:0000256" key="2">
    <source>
        <dbReference type="ARBA" id="ARBA00022487"/>
    </source>
</evidence>
<dbReference type="EC" id="3.1.1.-" evidence="6"/>
<gene>
    <name evidence="8" type="ORF">ABMA28_005866</name>
</gene>
<dbReference type="PANTHER" id="PTHR43142">
    <property type="entry name" value="CARBOXYLIC ESTER HYDROLASE"/>
    <property type="match status" value="1"/>
</dbReference>
<name>A0ABD0SS82_LOXSC</name>
<dbReference type="InterPro" id="IPR029058">
    <property type="entry name" value="AB_hydrolase_fold"/>
</dbReference>
<evidence type="ECO:0000313" key="9">
    <source>
        <dbReference type="Proteomes" id="UP001549921"/>
    </source>
</evidence>
<keyword evidence="5" id="KW-0325">Glycoprotein</keyword>
<dbReference type="Gene3D" id="3.40.50.1820">
    <property type="entry name" value="alpha/beta hydrolase"/>
    <property type="match status" value="1"/>
</dbReference>
<dbReference type="Pfam" id="PF00135">
    <property type="entry name" value="COesterase"/>
    <property type="match status" value="1"/>
</dbReference>
<proteinExistence type="inferred from homology"/>
<dbReference type="AlphaFoldDB" id="A0ABD0SS82"/>
<dbReference type="InterPro" id="IPR002018">
    <property type="entry name" value="CarbesteraseB"/>
</dbReference>
<protein>
    <recommendedName>
        <fullName evidence="6">Carboxylic ester hydrolase</fullName>
        <ecNumber evidence="6">3.1.1.-</ecNumber>
    </recommendedName>
</protein>
<dbReference type="PROSITE" id="PS00122">
    <property type="entry name" value="CARBOXYLESTERASE_B_1"/>
    <property type="match status" value="1"/>
</dbReference>
<evidence type="ECO:0000256" key="4">
    <source>
        <dbReference type="ARBA" id="ARBA00023157"/>
    </source>
</evidence>
<accession>A0ABD0SS82</accession>